<sequence length="79" mass="8631">MQAEAGGDHPLLDLTARWIKVTEVKSSFVLFAFTVADPDLTVELIMPFDAFDEFRRAQGAVLEVAAAAAVPFSKLASRY</sequence>
<accession>A0A418WFS2</accession>
<dbReference type="OrthoDB" id="8564678at2"/>
<organism evidence="1 2">
    <name type="scientific">Oleomonas cavernae</name>
    <dbReference type="NCBI Taxonomy" id="2320859"/>
    <lineage>
        <taxon>Bacteria</taxon>
        <taxon>Pseudomonadati</taxon>
        <taxon>Pseudomonadota</taxon>
        <taxon>Alphaproteobacteria</taxon>
        <taxon>Acetobacterales</taxon>
        <taxon>Acetobacteraceae</taxon>
        <taxon>Oleomonas</taxon>
    </lineage>
</organism>
<dbReference type="Pfam" id="PF06099">
    <property type="entry name" value="Phenol_hyd_sub"/>
    <property type="match status" value="1"/>
</dbReference>
<dbReference type="EMBL" id="QYUK01000011">
    <property type="protein sequence ID" value="RJF88864.1"/>
    <property type="molecule type" value="Genomic_DNA"/>
</dbReference>
<dbReference type="AlphaFoldDB" id="A0A418WFS2"/>
<protein>
    <submittedName>
        <fullName evidence="1">Phenol hydroxylase</fullName>
    </submittedName>
</protein>
<name>A0A418WFS2_9PROT</name>
<evidence type="ECO:0000313" key="1">
    <source>
        <dbReference type="EMBL" id="RJF88864.1"/>
    </source>
</evidence>
<dbReference type="Proteomes" id="UP000284605">
    <property type="component" value="Unassembled WGS sequence"/>
</dbReference>
<gene>
    <name evidence="1" type="ORF">D3874_19340</name>
</gene>
<reference evidence="1 2" key="1">
    <citation type="submission" date="2018-09" db="EMBL/GenBank/DDBJ databases">
        <authorList>
            <person name="Zhu H."/>
        </authorList>
    </citation>
    <scope>NUCLEOTIDE SEQUENCE [LARGE SCALE GENOMIC DNA]</scope>
    <source>
        <strain evidence="1 2">K1W22B-8</strain>
    </source>
</reference>
<proteinExistence type="predicted"/>
<keyword evidence="2" id="KW-1185">Reference proteome</keyword>
<evidence type="ECO:0000313" key="2">
    <source>
        <dbReference type="Proteomes" id="UP000284605"/>
    </source>
</evidence>
<dbReference type="RefSeq" id="WP_119779808.1">
    <property type="nucleotide sequence ID" value="NZ_QYUK01000011.1"/>
</dbReference>
<comment type="caution">
    <text evidence="1">The sequence shown here is derived from an EMBL/GenBank/DDBJ whole genome shotgun (WGS) entry which is preliminary data.</text>
</comment>
<dbReference type="InterPro" id="IPR010353">
    <property type="entry name" value="DmpK"/>
</dbReference>